<organism evidence="1 2">
    <name type="scientific">Zalaria obscura</name>
    <dbReference type="NCBI Taxonomy" id="2024903"/>
    <lineage>
        <taxon>Eukaryota</taxon>
        <taxon>Fungi</taxon>
        <taxon>Dikarya</taxon>
        <taxon>Ascomycota</taxon>
        <taxon>Pezizomycotina</taxon>
        <taxon>Dothideomycetes</taxon>
        <taxon>Dothideomycetidae</taxon>
        <taxon>Dothideales</taxon>
        <taxon>Zalariaceae</taxon>
        <taxon>Zalaria</taxon>
    </lineage>
</organism>
<reference evidence="1" key="1">
    <citation type="submission" date="2024-02" db="EMBL/GenBank/DDBJ databases">
        <title>Metagenome Assembled Genome of Zalaria obscura JY119.</title>
        <authorList>
            <person name="Vighnesh L."/>
            <person name="Jagadeeshwari U."/>
            <person name="Venkata Ramana C."/>
            <person name="Sasikala C."/>
        </authorList>
    </citation>
    <scope>NUCLEOTIDE SEQUENCE</scope>
    <source>
        <strain evidence="1">JY119</strain>
    </source>
</reference>
<keyword evidence="2" id="KW-1185">Reference proteome</keyword>
<evidence type="ECO:0000313" key="1">
    <source>
        <dbReference type="EMBL" id="KAK8209027.1"/>
    </source>
</evidence>
<sequence>MKSLPSRVLHRVVCLCVHVLHPPIPGFYRRECKLSSAWKQDLEDETDLPEYAALSGLLRLTERHRPQGSFRPKTSSLASKRSRKMAPERSPKNAELDPVTPEHLPSKHTGEPSLELRGLQGLRALYASTSQARLLRSGYSLGRFARRSVCHSFR</sequence>
<gene>
    <name evidence="1" type="ORF">M8818_003991</name>
</gene>
<protein>
    <submittedName>
        <fullName evidence="1">Uncharacterized protein</fullName>
    </submittedName>
</protein>
<accession>A0ACC3SDW7</accession>
<comment type="caution">
    <text evidence="1">The sequence shown here is derived from an EMBL/GenBank/DDBJ whole genome shotgun (WGS) entry which is preliminary data.</text>
</comment>
<dbReference type="EMBL" id="JAMKPW020000018">
    <property type="protein sequence ID" value="KAK8209027.1"/>
    <property type="molecule type" value="Genomic_DNA"/>
</dbReference>
<dbReference type="Proteomes" id="UP001320706">
    <property type="component" value="Unassembled WGS sequence"/>
</dbReference>
<evidence type="ECO:0000313" key="2">
    <source>
        <dbReference type="Proteomes" id="UP001320706"/>
    </source>
</evidence>
<proteinExistence type="predicted"/>
<name>A0ACC3SDW7_9PEZI</name>